<accession>A0A923E609</accession>
<protein>
    <recommendedName>
        <fullName evidence="2">DUF6305 domain-containing protein</fullName>
    </recommendedName>
</protein>
<feature type="chain" id="PRO_5039456264" description="DUF6305 domain-containing protein" evidence="1">
    <location>
        <begin position="25"/>
        <end position="211"/>
    </location>
</feature>
<dbReference type="InterPro" id="IPR046272">
    <property type="entry name" value="DUF6305"/>
</dbReference>
<reference evidence="3 4" key="1">
    <citation type="submission" date="2020-04" db="EMBL/GenBank/DDBJ databases">
        <title>Genomic insights into acetone-butanol-ethanol (ABE) fermentation by sequencing solventogenic clostridia strains.</title>
        <authorList>
            <person name="Brown S."/>
        </authorList>
    </citation>
    <scope>NUCLEOTIDE SEQUENCE [LARGE SCALE GENOMIC DNA]</scope>
    <source>
        <strain evidence="3 4">DJ011</strain>
    </source>
</reference>
<gene>
    <name evidence="3" type="ORF">HGG79_04765</name>
</gene>
<dbReference type="PROSITE" id="PS51257">
    <property type="entry name" value="PROKAR_LIPOPROTEIN"/>
    <property type="match status" value="1"/>
</dbReference>
<feature type="domain" description="DUF6305" evidence="2">
    <location>
        <begin position="57"/>
        <end position="210"/>
    </location>
</feature>
<evidence type="ECO:0000259" key="2">
    <source>
        <dbReference type="Pfam" id="PF19823"/>
    </source>
</evidence>
<dbReference type="Proteomes" id="UP000563151">
    <property type="component" value="Unassembled WGS sequence"/>
</dbReference>
<dbReference type="AlphaFoldDB" id="A0A923E609"/>
<dbReference type="RefSeq" id="WP_173680487.1">
    <property type="nucleotide sequence ID" value="NZ_JAAZWO010000004.1"/>
</dbReference>
<name>A0A923E609_CLOTT</name>
<dbReference type="Pfam" id="PF19823">
    <property type="entry name" value="DUF6305"/>
    <property type="match status" value="1"/>
</dbReference>
<evidence type="ECO:0000313" key="4">
    <source>
        <dbReference type="Proteomes" id="UP000563151"/>
    </source>
</evidence>
<dbReference type="EMBL" id="JAAZWO010000004">
    <property type="protein sequence ID" value="MBC2397095.1"/>
    <property type="molecule type" value="Genomic_DNA"/>
</dbReference>
<proteinExistence type="predicted"/>
<keyword evidence="4" id="KW-1185">Reference proteome</keyword>
<evidence type="ECO:0000256" key="1">
    <source>
        <dbReference type="SAM" id="SignalP"/>
    </source>
</evidence>
<comment type="caution">
    <text evidence="3">The sequence shown here is derived from an EMBL/GenBank/DDBJ whole genome shotgun (WGS) entry which is preliminary data.</text>
</comment>
<sequence length="211" mass="22542">MTKRKMKGILGLLVSVALCTSLVACGSKTESKPKAGDKSATTEAKKEVKGLDKAIAEQPILLTSVGQSADLEMVKALMDNAALKYNLNKVVKANEIKDEKTLVLAVGGSSKGLGAAGIKVEDELKRTEELIKAAKDKKMTIIAVHVGGENRRGELSDKFIKPSLENANYIIVVESGNKDGLFTNIASEKNIPMDSVKSIADVMNPLKKAFK</sequence>
<keyword evidence="1" id="KW-0732">Signal</keyword>
<organism evidence="3 4">
    <name type="scientific">Clostridium tetanomorphum</name>
    <dbReference type="NCBI Taxonomy" id="1553"/>
    <lineage>
        <taxon>Bacteria</taxon>
        <taxon>Bacillati</taxon>
        <taxon>Bacillota</taxon>
        <taxon>Clostridia</taxon>
        <taxon>Eubacteriales</taxon>
        <taxon>Clostridiaceae</taxon>
        <taxon>Clostridium</taxon>
    </lineage>
</organism>
<feature type="signal peptide" evidence="1">
    <location>
        <begin position="1"/>
        <end position="24"/>
    </location>
</feature>
<evidence type="ECO:0000313" key="3">
    <source>
        <dbReference type="EMBL" id="MBC2397095.1"/>
    </source>
</evidence>